<sequence length="216" mass="23153">CEGNTYNYEGIEYAVGSHDIPRIDANGCPYKTVLTVTAYPVTPDDTASGEVCEGNTYNYEGTEYAVGSHDIPRIDANGCPYKTVLTVTAYPVTPDDIASGEVCEGNTYNYEGIEYAVGSHDIPRIDANGCPYKTVLTVTAYAVTPDDTASGEVCEGDTYNYEGTDYPVGSHDIPKTDANGCPYTTVLTVTAYPVTEDVVNDVTICEGDSYEWSVTG</sequence>
<proteinExistence type="predicted"/>
<accession>A0ABT0HE61</accession>
<protein>
    <submittedName>
        <fullName evidence="1">Uncharacterized protein</fullName>
    </submittedName>
</protein>
<organism evidence="1 2">
    <name type="scientific">Psychroserpens algicola</name>
    <dbReference type="NCBI Taxonomy" id="1719034"/>
    <lineage>
        <taxon>Bacteria</taxon>
        <taxon>Pseudomonadati</taxon>
        <taxon>Bacteroidota</taxon>
        <taxon>Flavobacteriia</taxon>
        <taxon>Flavobacteriales</taxon>
        <taxon>Flavobacteriaceae</taxon>
        <taxon>Psychroserpens</taxon>
    </lineage>
</organism>
<gene>
    <name evidence="1" type="ORF">MUY34_17120</name>
</gene>
<name>A0ABT0HE61_9FLAO</name>
<comment type="caution">
    <text evidence="1">The sequence shown here is derived from an EMBL/GenBank/DDBJ whole genome shotgun (WGS) entry which is preliminary data.</text>
</comment>
<feature type="non-terminal residue" evidence="1">
    <location>
        <position position="1"/>
    </location>
</feature>
<dbReference type="Proteomes" id="UP001203687">
    <property type="component" value="Unassembled WGS sequence"/>
</dbReference>
<dbReference type="EMBL" id="JALPQF010000073">
    <property type="protein sequence ID" value="MCK8482349.1"/>
    <property type="molecule type" value="Genomic_DNA"/>
</dbReference>
<keyword evidence="2" id="KW-1185">Reference proteome</keyword>
<dbReference type="RefSeq" id="WP_248414058.1">
    <property type="nucleotide sequence ID" value="NZ_JALPQF010000073.1"/>
</dbReference>
<reference evidence="1" key="1">
    <citation type="submission" date="2022-04" db="EMBL/GenBank/DDBJ databases">
        <authorList>
            <person name="Ren T."/>
        </authorList>
    </citation>
    <scope>NUCLEOTIDE SEQUENCE</scope>
    <source>
        <strain evidence="1">F63249</strain>
    </source>
</reference>
<evidence type="ECO:0000313" key="2">
    <source>
        <dbReference type="Proteomes" id="UP001203687"/>
    </source>
</evidence>
<evidence type="ECO:0000313" key="1">
    <source>
        <dbReference type="EMBL" id="MCK8482349.1"/>
    </source>
</evidence>
<feature type="non-terminal residue" evidence="1">
    <location>
        <position position="216"/>
    </location>
</feature>